<dbReference type="InterPro" id="IPR043502">
    <property type="entry name" value="DNA/RNA_pol_sf"/>
</dbReference>
<comment type="caution">
    <text evidence="4">The sequence shown here is derived from an EMBL/GenBank/DDBJ whole genome shotgun (WGS) entry which is preliminary data.</text>
</comment>
<keyword evidence="4" id="KW-0548">Nucleotidyltransferase</keyword>
<dbReference type="PANTHER" id="PTHR24559">
    <property type="entry name" value="TRANSPOSON TY3-I GAG-POL POLYPROTEIN"/>
    <property type="match status" value="1"/>
</dbReference>
<accession>A0A6L2NAD9</accession>
<evidence type="ECO:0000256" key="1">
    <source>
        <dbReference type="PROSITE-ProRule" id="PRU00047"/>
    </source>
</evidence>
<dbReference type="InterPro" id="IPR001878">
    <property type="entry name" value="Znf_CCHC"/>
</dbReference>
<dbReference type="SUPFAM" id="SSF56672">
    <property type="entry name" value="DNA/RNA polymerases"/>
    <property type="match status" value="1"/>
</dbReference>
<feature type="region of interest" description="Disordered" evidence="2">
    <location>
        <begin position="941"/>
        <end position="988"/>
    </location>
</feature>
<dbReference type="PROSITE" id="PS50158">
    <property type="entry name" value="ZF_CCHC"/>
    <property type="match status" value="1"/>
</dbReference>
<gene>
    <name evidence="4" type="ORF">Tci_055129</name>
</gene>
<feature type="domain" description="CCHC-type" evidence="3">
    <location>
        <begin position="707"/>
        <end position="723"/>
    </location>
</feature>
<proteinExistence type="predicted"/>
<organism evidence="4">
    <name type="scientific">Tanacetum cinerariifolium</name>
    <name type="common">Dalmatian daisy</name>
    <name type="synonym">Chrysanthemum cinerariifolium</name>
    <dbReference type="NCBI Taxonomy" id="118510"/>
    <lineage>
        <taxon>Eukaryota</taxon>
        <taxon>Viridiplantae</taxon>
        <taxon>Streptophyta</taxon>
        <taxon>Embryophyta</taxon>
        <taxon>Tracheophyta</taxon>
        <taxon>Spermatophyta</taxon>
        <taxon>Magnoliopsida</taxon>
        <taxon>eudicotyledons</taxon>
        <taxon>Gunneridae</taxon>
        <taxon>Pentapetalae</taxon>
        <taxon>asterids</taxon>
        <taxon>campanulids</taxon>
        <taxon>Asterales</taxon>
        <taxon>Asteraceae</taxon>
        <taxon>Asteroideae</taxon>
        <taxon>Anthemideae</taxon>
        <taxon>Anthemidinae</taxon>
        <taxon>Tanacetum</taxon>
    </lineage>
</organism>
<keyword evidence="4" id="KW-0808">Transferase</keyword>
<dbReference type="InterPro" id="IPR043128">
    <property type="entry name" value="Rev_trsase/Diguanyl_cyclase"/>
</dbReference>
<keyword evidence="1" id="KW-0479">Metal-binding</keyword>
<keyword evidence="1" id="KW-0862">Zinc</keyword>
<protein>
    <submittedName>
        <fullName evidence="4">Reverse transcriptase domain-containing protein</fullName>
    </submittedName>
</protein>
<keyword evidence="1" id="KW-0863">Zinc-finger</keyword>
<dbReference type="AlphaFoldDB" id="A0A6L2NAD9"/>
<keyword evidence="4" id="KW-0695">RNA-directed DNA polymerase</keyword>
<sequence>MLPVTQIDTFYNGLTLRHRDTINATIGGTFMKRRPKECYDLIENMIAHHNDWDTSAQQSESSSSITSSFNQEIIALKAKMVEINKNLMKVLQINQKVKAITLRCETCGGPHSYNNCPATVGQTQIVYVAGAYQGRNSYQPQAKNDKSSIDEPPEVELKDLPPHLEYVFLEGDDKFPVIIEKDLSVKEKVVVIKVLKSHNPWVSPVHCVPKKGGFTVVENEENELIPTRLVTGWRVTFKFPSILKIKKRPHSRVLTERLPTVACPCTFQMCMMGIFYDMIEKTMEVFMDDFSVFGNSFGTCLSHLEKMLQRYEDTNLCLDWEKSHFMVKEGIVLGHKISKNGIEGIVRGHKISKNEIEVDKAKVDVIAKLPHPTTVKEEDHQEEEDDMKVDIEEDENEPELTYPYEEMDVLNPPPPASELEPEDAIEVENPIEHEDVTILASVHEVDGFSFKTTMWLRDDAKDEFYGTLILDLGNEVRSSVEQGTSAMEKLVEKLGNAEGKVVCKKLKKELKEARIMPPKSAPMTQAAILRMIKENVNVAIVVERARYANVGNDARGYGPVRGQDTAPAARECTFVGFMKCNPTAFCGTKGAVELLNCNHGFRDCKLNALDRNEATDDCRVLSTRRSLMNGARTVELEERLKVNAYIQGLTDNIKGEVTSFKPANLSEAMHIAHKQGNARAMVTAPTDGKLPLCDRCFTRHVGPCTTKCHKCGKVGHKIRYCKEKNVATGANALLIPTCFDCGCSGEDGGEGGVESGKKNGPMVVGFSWGRWGIMGKRGGEWLNGGGSGEVEDTGMARNKGMNSVGLNVRGRKFWCTASVRTLGNEEVELNATVDGQVKTITEASVRRHLKLADADGISSLPTTKTFEQLPLMGTLGNEEIELNATVDGQVKTITEASVRRHLKLADADENELTSTKAVYNKALITLTNRVKNLEKQLKHKGRRAVIDSSDDAKPSLDAENSPKQGRMIEELDKDENVNLVQSNEQGEA</sequence>
<reference evidence="4" key="1">
    <citation type="journal article" date="2019" name="Sci. Rep.">
        <title>Draft genome of Tanacetum cinerariifolium, the natural source of mosquito coil.</title>
        <authorList>
            <person name="Yamashiro T."/>
            <person name="Shiraishi A."/>
            <person name="Satake H."/>
            <person name="Nakayama K."/>
        </authorList>
    </citation>
    <scope>NUCLEOTIDE SEQUENCE</scope>
</reference>
<feature type="compositionally biased region" description="Basic and acidic residues" evidence="2">
    <location>
        <begin position="966"/>
        <end position="976"/>
    </location>
</feature>
<feature type="compositionally biased region" description="Polar residues" evidence="2">
    <location>
        <begin position="978"/>
        <end position="988"/>
    </location>
</feature>
<dbReference type="GO" id="GO:0003676">
    <property type="term" value="F:nucleic acid binding"/>
    <property type="evidence" value="ECO:0007669"/>
    <property type="project" value="InterPro"/>
</dbReference>
<dbReference type="InterPro" id="IPR053134">
    <property type="entry name" value="RNA-dir_DNA_polymerase"/>
</dbReference>
<evidence type="ECO:0000256" key="2">
    <source>
        <dbReference type="SAM" id="MobiDB-lite"/>
    </source>
</evidence>
<dbReference type="EMBL" id="BKCJ010008627">
    <property type="protein sequence ID" value="GEU83151.1"/>
    <property type="molecule type" value="Genomic_DNA"/>
</dbReference>
<dbReference type="Gene3D" id="3.30.70.270">
    <property type="match status" value="1"/>
</dbReference>
<dbReference type="GO" id="GO:0008270">
    <property type="term" value="F:zinc ion binding"/>
    <property type="evidence" value="ECO:0007669"/>
    <property type="project" value="UniProtKB-KW"/>
</dbReference>
<dbReference type="PANTHER" id="PTHR24559:SF444">
    <property type="entry name" value="REVERSE TRANSCRIPTASE DOMAIN-CONTAINING PROTEIN"/>
    <property type="match status" value="1"/>
</dbReference>
<name>A0A6L2NAD9_TANCI</name>
<dbReference type="GO" id="GO:0003964">
    <property type="term" value="F:RNA-directed DNA polymerase activity"/>
    <property type="evidence" value="ECO:0007669"/>
    <property type="project" value="UniProtKB-KW"/>
</dbReference>
<dbReference type="InterPro" id="IPR000477">
    <property type="entry name" value="RT_dom"/>
</dbReference>
<evidence type="ECO:0000259" key="3">
    <source>
        <dbReference type="PROSITE" id="PS50158"/>
    </source>
</evidence>
<evidence type="ECO:0000313" key="4">
    <source>
        <dbReference type="EMBL" id="GEU83151.1"/>
    </source>
</evidence>
<dbReference type="Pfam" id="PF00078">
    <property type="entry name" value="RVT_1"/>
    <property type="match status" value="1"/>
</dbReference>